<dbReference type="GO" id="GO:0005351">
    <property type="term" value="F:carbohydrate:proton symporter activity"/>
    <property type="evidence" value="ECO:0007669"/>
    <property type="project" value="TreeGrafter"/>
</dbReference>
<gene>
    <name evidence="7" type="ORF">LTR77_005128</name>
</gene>
<feature type="transmembrane region" description="Helical" evidence="6">
    <location>
        <begin position="20"/>
        <end position="44"/>
    </location>
</feature>
<comment type="subcellular location">
    <subcellularLocation>
        <location evidence="1">Membrane</location>
        <topology evidence="1">Multi-pass membrane protein</topology>
    </subcellularLocation>
</comment>
<organism evidence="7 8">
    <name type="scientific">Saxophila tyrrhenica</name>
    <dbReference type="NCBI Taxonomy" id="1690608"/>
    <lineage>
        <taxon>Eukaryota</taxon>
        <taxon>Fungi</taxon>
        <taxon>Dikarya</taxon>
        <taxon>Ascomycota</taxon>
        <taxon>Pezizomycotina</taxon>
        <taxon>Dothideomycetes</taxon>
        <taxon>Dothideomycetidae</taxon>
        <taxon>Mycosphaerellales</taxon>
        <taxon>Extremaceae</taxon>
        <taxon>Saxophila</taxon>
    </lineage>
</organism>
<dbReference type="PANTHER" id="PTHR48022">
    <property type="entry name" value="PLASTIDIC GLUCOSE TRANSPORTER 4"/>
    <property type="match status" value="1"/>
</dbReference>
<dbReference type="GeneID" id="89926472"/>
<evidence type="ECO:0000256" key="2">
    <source>
        <dbReference type="ARBA" id="ARBA00022692"/>
    </source>
</evidence>
<keyword evidence="8" id="KW-1185">Reference proteome</keyword>
<feature type="region of interest" description="Disordered" evidence="5">
    <location>
        <begin position="127"/>
        <end position="154"/>
    </location>
</feature>
<feature type="transmembrane region" description="Helical" evidence="6">
    <location>
        <begin position="84"/>
        <end position="103"/>
    </location>
</feature>
<evidence type="ECO:0000256" key="5">
    <source>
        <dbReference type="SAM" id="MobiDB-lite"/>
    </source>
</evidence>
<dbReference type="InterPro" id="IPR050360">
    <property type="entry name" value="MFS_Sugar_Transporters"/>
</dbReference>
<dbReference type="Gene3D" id="1.20.1250.20">
    <property type="entry name" value="MFS general substrate transporter like domains"/>
    <property type="match status" value="1"/>
</dbReference>
<dbReference type="GO" id="GO:0016020">
    <property type="term" value="C:membrane"/>
    <property type="evidence" value="ECO:0007669"/>
    <property type="project" value="UniProtKB-SubCell"/>
</dbReference>
<dbReference type="InterPro" id="IPR036259">
    <property type="entry name" value="MFS_trans_sf"/>
</dbReference>
<evidence type="ECO:0000313" key="7">
    <source>
        <dbReference type="EMBL" id="KAK5170540.1"/>
    </source>
</evidence>
<dbReference type="Proteomes" id="UP001337655">
    <property type="component" value="Unassembled WGS sequence"/>
</dbReference>
<name>A0AAV9PEB7_9PEZI</name>
<keyword evidence="2 6" id="KW-0812">Transmembrane</keyword>
<evidence type="ECO:0000256" key="3">
    <source>
        <dbReference type="ARBA" id="ARBA00022989"/>
    </source>
</evidence>
<evidence type="ECO:0000313" key="8">
    <source>
        <dbReference type="Proteomes" id="UP001337655"/>
    </source>
</evidence>
<accession>A0AAV9PEB7</accession>
<sequence length="154" mass="16909">MIALFATPVPASPNMAAMGTAVAMLYAYIWIFSATLDNALVVYLPELFPTHLRAKGMALGIASLDLTDLILLQISPVAIRAIGWRYYLLFISVSAAALFWAWFQVPETKGLPLEKIAELFGEETEQVRPEKDGHVEQIERAGTGKDDVKVSVDV</sequence>
<evidence type="ECO:0000256" key="6">
    <source>
        <dbReference type="SAM" id="Phobius"/>
    </source>
</evidence>
<proteinExistence type="predicted"/>
<comment type="caution">
    <text evidence="7">The sequence shown here is derived from an EMBL/GenBank/DDBJ whole genome shotgun (WGS) entry which is preliminary data.</text>
</comment>
<evidence type="ECO:0000256" key="1">
    <source>
        <dbReference type="ARBA" id="ARBA00004141"/>
    </source>
</evidence>
<dbReference type="SUPFAM" id="SSF103473">
    <property type="entry name" value="MFS general substrate transporter"/>
    <property type="match status" value="1"/>
</dbReference>
<protein>
    <recommendedName>
        <fullName evidence="9">Major facilitator superfamily (MFS) profile domain-containing protein</fullName>
    </recommendedName>
</protein>
<dbReference type="EMBL" id="JAVRRT010000007">
    <property type="protein sequence ID" value="KAK5170540.1"/>
    <property type="molecule type" value="Genomic_DNA"/>
</dbReference>
<dbReference type="RefSeq" id="XP_064659738.1">
    <property type="nucleotide sequence ID" value="XM_064802377.1"/>
</dbReference>
<evidence type="ECO:0000256" key="4">
    <source>
        <dbReference type="ARBA" id="ARBA00023136"/>
    </source>
</evidence>
<dbReference type="InterPro" id="IPR005828">
    <property type="entry name" value="MFS_sugar_transport-like"/>
</dbReference>
<dbReference type="AlphaFoldDB" id="A0AAV9PEB7"/>
<keyword evidence="4 6" id="KW-0472">Membrane</keyword>
<dbReference type="Pfam" id="PF00083">
    <property type="entry name" value="Sugar_tr"/>
    <property type="match status" value="1"/>
</dbReference>
<evidence type="ECO:0008006" key="9">
    <source>
        <dbReference type="Google" id="ProtNLM"/>
    </source>
</evidence>
<dbReference type="PANTHER" id="PTHR48022:SF11">
    <property type="entry name" value="MONOSACCHARIDE TRANSPORTER (HXT8), PUTATIVE (AFU_ORTHOLOGUE AFUA_2G08120)-RELATED"/>
    <property type="match status" value="1"/>
</dbReference>
<reference evidence="7 8" key="1">
    <citation type="submission" date="2023-08" db="EMBL/GenBank/DDBJ databases">
        <title>Black Yeasts Isolated from many extreme environments.</title>
        <authorList>
            <person name="Coleine C."/>
            <person name="Stajich J.E."/>
            <person name="Selbmann L."/>
        </authorList>
    </citation>
    <scope>NUCLEOTIDE SEQUENCE [LARGE SCALE GENOMIC DNA]</scope>
    <source>
        <strain evidence="7 8">CCFEE 5935</strain>
    </source>
</reference>
<keyword evidence="3 6" id="KW-1133">Transmembrane helix</keyword>